<evidence type="ECO:0000256" key="2">
    <source>
        <dbReference type="ARBA" id="ARBA00022801"/>
    </source>
</evidence>
<dbReference type="Pfam" id="PF13365">
    <property type="entry name" value="Trypsin_2"/>
    <property type="match status" value="1"/>
</dbReference>
<keyword evidence="2" id="KW-0378">Hydrolase</keyword>
<evidence type="ECO:0000256" key="3">
    <source>
        <dbReference type="SAM" id="MobiDB-lite"/>
    </source>
</evidence>
<protein>
    <submittedName>
        <fullName evidence="4">Trypsin-like peptidase</fullName>
    </submittedName>
</protein>
<dbReference type="AlphaFoldDB" id="A0A2M8WUF1"/>
<dbReference type="SUPFAM" id="SSF50494">
    <property type="entry name" value="Trypsin-like serine proteases"/>
    <property type="match status" value="1"/>
</dbReference>
<dbReference type="InterPro" id="IPR051201">
    <property type="entry name" value="Chloro_Bact_Ser_Proteases"/>
</dbReference>
<organism evidence="4 5">
    <name type="scientific">Luteimicrobium subarcticum</name>
    <dbReference type="NCBI Taxonomy" id="620910"/>
    <lineage>
        <taxon>Bacteria</taxon>
        <taxon>Bacillati</taxon>
        <taxon>Actinomycetota</taxon>
        <taxon>Actinomycetes</taxon>
        <taxon>Micrococcales</taxon>
        <taxon>Luteimicrobium</taxon>
    </lineage>
</organism>
<dbReference type="GO" id="GO:0004252">
    <property type="term" value="F:serine-type endopeptidase activity"/>
    <property type="evidence" value="ECO:0007669"/>
    <property type="project" value="InterPro"/>
</dbReference>
<dbReference type="GO" id="GO:0006508">
    <property type="term" value="P:proteolysis"/>
    <property type="evidence" value="ECO:0007669"/>
    <property type="project" value="UniProtKB-KW"/>
</dbReference>
<dbReference type="PRINTS" id="PR00834">
    <property type="entry name" value="PROTEASES2C"/>
</dbReference>
<gene>
    <name evidence="4" type="ORF">CLV34_0397</name>
</gene>
<proteinExistence type="predicted"/>
<dbReference type="OrthoDB" id="73775at2"/>
<evidence type="ECO:0000256" key="1">
    <source>
        <dbReference type="ARBA" id="ARBA00022670"/>
    </source>
</evidence>
<dbReference type="Proteomes" id="UP000231586">
    <property type="component" value="Unassembled WGS sequence"/>
</dbReference>
<accession>A0A2M8WUF1</accession>
<keyword evidence="1" id="KW-0645">Protease</keyword>
<dbReference type="InterPro" id="IPR009003">
    <property type="entry name" value="Peptidase_S1_PA"/>
</dbReference>
<evidence type="ECO:0000313" key="4">
    <source>
        <dbReference type="EMBL" id="PJI94553.1"/>
    </source>
</evidence>
<dbReference type="Gene3D" id="2.40.10.120">
    <property type="match status" value="1"/>
</dbReference>
<keyword evidence="5" id="KW-1185">Reference proteome</keyword>
<evidence type="ECO:0000313" key="5">
    <source>
        <dbReference type="Proteomes" id="UP000231586"/>
    </source>
</evidence>
<feature type="compositionally biased region" description="Low complexity" evidence="3">
    <location>
        <begin position="83"/>
        <end position="94"/>
    </location>
</feature>
<dbReference type="PANTHER" id="PTHR43343:SF3">
    <property type="entry name" value="PROTEASE DO-LIKE 8, CHLOROPLASTIC"/>
    <property type="match status" value="1"/>
</dbReference>
<dbReference type="EMBL" id="PGTZ01000006">
    <property type="protein sequence ID" value="PJI94553.1"/>
    <property type="molecule type" value="Genomic_DNA"/>
</dbReference>
<sequence length="378" mass="35790">MDDQHTPRPDASTPPTSPTSSGATEHGGPGHPLHHLGDDEVPAGHATHNVVPAVRARRVLVGSVAAALVVGGGLGAGAVALADGGSGSSEVAQGSSGGQQGAFGGESSGVPGQDTGPGTSGGTTEGGGGAPGGSSDGSAGGPADGFGGPQGSTDQDGTSGSGSGTSGSTTSYESVAAATDAQSTGVVVVQVATDEGEAAGTGVVLTSSGEVVTNAHVVEGATQVVVTLPSTGESYRAEVVGESTTSDIAVLQLEGASGLATATWDDDDDPAVGDDVTAVGNAGGRSVLVAASGDVTQLDASITTSASQGETSESLSGLIVVDADVVAGDSGGALLDDEDEVVGITTAASSGTRVVTGYAIPAGDVLSVVHQILARVDA</sequence>
<dbReference type="RefSeq" id="WP_100348569.1">
    <property type="nucleotide sequence ID" value="NZ_PGTZ01000006.1"/>
</dbReference>
<reference evidence="4 5" key="1">
    <citation type="submission" date="2017-11" db="EMBL/GenBank/DDBJ databases">
        <title>Genomic Encyclopedia of Archaeal and Bacterial Type Strains, Phase II (KMG-II): From Individual Species to Whole Genera.</title>
        <authorList>
            <person name="Goeker M."/>
        </authorList>
    </citation>
    <scope>NUCLEOTIDE SEQUENCE [LARGE SCALE GENOMIC DNA]</scope>
    <source>
        <strain evidence="4 5">DSM 22413</strain>
    </source>
</reference>
<feature type="compositionally biased region" description="Low complexity" evidence="3">
    <location>
        <begin position="108"/>
        <end position="117"/>
    </location>
</feature>
<dbReference type="PANTHER" id="PTHR43343">
    <property type="entry name" value="PEPTIDASE S12"/>
    <property type="match status" value="1"/>
</dbReference>
<feature type="compositionally biased region" description="Gly residues" evidence="3">
    <location>
        <begin position="118"/>
        <end position="150"/>
    </location>
</feature>
<name>A0A2M8WUF1_9MICO</name>
<comment type="caution">
    <text evidence="4">The sequence shown here is derived from an EMBL/GenBank/DDBJ whole genome shotgun (WGS) entry which is preliminary data.</text>
</comment>
<dbReference type="InterPro" id="IPR001940">
    <property type="entry name" value="Peptidase_S1C"/>
</dbReference>
<feature type="compositionally biased region" description="Low complexity" evidence="3">
    <location>
        <begin position="9"/>
        <end position="21"/>
    </location>
</feature>
<feature type="region of interest" description="Disordered" evidence="3">
    <location>
        <begin position="83"/>
        <end position="180"/>
    </location>
</feature>
<feature type="region of interest" description="Disordered" evidence="3">
    <location>
        <begin position="1"/>
        <end position="44"/>
    </location>
</feature>
<feature type="compositionally biased region" description="Gly residues" evidence="3">
    <location>
        <begin position="95"/>
        <end position="107"/>
    </location>
</feature>